<comment type="caution">
    <text evidence="7">The sequence shown here is derived from an EMBL/GenBank/DDBJ whole genome shotgun (WGS) entry which is preliminary data.</text>
</comment>
<dbReference type="InterPro" id="IPR039373">
    <property type="entry name" value="Peptidase_M28B"/>
</dbReference>
<dbReference type="PANTHER" id="PTHR10404:SF46">
    <property type="entry name" value="VACUOLAR PROTEIN SORTING-ASSOCIATED PROTEIN 70"/>
    <property type="match status" value="1"/>
</dbReference>
<keyword evidence="8" id="KW-0121">Carboxypeptidase</keyword>
<evidence type="ECO:0000313" key="8">
    <source>
        <dbReference type="EMBL" id="CAL4794162.1"/>
    </source>
</evidence>
<organism evidence="7">
    <name type="scientific">Cladocopium goreaui</name>
    <dbReference type="NCBI Taxonomy" id="2562237"/>
    <lineage>
        <taxon>Eukaryota</taxon>
        <taxon>Sar</taxon>
        <taxon>Alveolata</taxon>
        <taxon>Dinophyceae</taxon>
        <taxon>Suessiales</taxon>
        <taxon>Symbiodiniaceae</taxon>
        <taxon>Cladocopium</taxon>
    </lineage>
</organism>
<dbReference type="PROSITE" id="PS51257">
    <property type="entry name" value="PROKAR_LIPOPROTEIN"/>
    <property type="match status" value="1"/>
</dbReference>
<feature type="chain" id="PRO_5043272615" evidence="3">
    <location>
        <begin position="26"/>
        <end position="924"/>
    </location>
</feature>
<dbReference type="CDD" id="cd02121">
    <property type="entry name" value="PA_GCPII_like"/>
    <property type="match status" value="1"/>
</dbReference>
<name>A0A9P1GB44_9DINO</name>
<evidence type="ECO:0000313" key="7">
    <source>
        <dbReference type="EMBL" id="CAI4006850.1"/>
    </source>
</evidence>
<dbReference type="CDD" id="cd08022">
    <property type="entry name" value="M28_PSMA_like"/>
    <property type="match status" value="1"/>
</dbReference>
<comment type="similarity">
    <text evidence="1">Belongs to the peptidase M28 family. M28B subfamily.</text>
</comment>
<feature type="coiled-coil region" evidence="2">
    <location>
        <begin position="849"/>
        <end position="918"/>
    </location>
</feature>
<dbReference type="InterPro" id="IPR036757">
    <property type="entry name" value="TFR-like_dimer_dom_sf"/>
</dbReference>
<keyword evidence="8" id="KW-0645">Protease</keyword>
<feature type="domain" description="Transferrin receptor-like dimerisation" evidence="5">
    <location>
        <begin position="594"/>
        <end position="709"/>
    </location>
</feature>
<dbReference type="InterPro" id="IPR046450">
    <property type="entry name" value="PA_dom_sf"/>
</dbReference>
<dbReference type="Pfam" id="PF02225">
    <property type="entry name" value="PA"/>
    <property type="match status" value="1"/>
</dbReference>
<dbReference type="InterPro" id="IPR007484">
    <property type="entry name" value="Peptidase_M28"/>
</dbReference>
<keyword evidence="8" id="KW-0378">Hydrolase</keyword>
<dbReference type="Gene3D" id="3.40.630.10">
    <property type="entry name" value="Zn peptidases"/>
    <property type="match status" value="1"/>
</dbReference>
<dbReference type="InterPro" id="IPR003137">
    <property type="entry name" value="PA_domain"/>
</dbReference>
<proteinExistence type="inferred from homology"/>
<reference evidence="8 9" key="2">
    <citation type="submission" date="2024-05" db="EMBL/GenBank/DDBJ databases">
        <authorList>
            <person name="Chen Y."/>
            <person name="Shah S."/>
            <person name="Dougan E. K."/>
            <person name="Thang M."/>
            <person name="Chan C."/>
        </authorList>
    </citation>
    <scope>NUCLEOTIDE SEQUENCE [LARGE SCALE GENOMIC DNA]</scope>
</reference>
<sequence>MAHFRLSQCAKLFLWPLFGPWPLLGYGCTMDDTGSYHRLSAELFRAPRKALTPEETAFLKVPNNASARASLEFITSKPHVAGTAGDLEMAEYVKTTFEKVGIAAVLDPQKVLLTYPVSSSLELLDVSGKMVAKASLAEDTLDSDPTTHTWWRNHTFNGYSPSGEVTAPIVYANYGLPEDFAALEEAGVEVKGSIVLMRYGECFRGLKAMNAQKAGALASIIYSDPEEDGYAKGSVYPYGPWRPKSSVQRGSIQFISLCAGDPTRAYSPHGMDVEKLCGFSSKELIPQIPVLPISYGDALVFLESLGGKEAPNNFRGALNITYRFGPTKGHYKVRVKVENRFQSSPVWNVIGTIPGSLPADLDQPVVLGNHRDAWVYGAADPNSGTAQLLEVARGLGQLLRTGWKPLRTIYLCSWSGEEYGLLGSTAWGEVHESILRRALAYVNVDTGVSGPHFRASGTPSLAQLLGDVLGHVQHPESKKPLSEHWSGKLYSLGSGSDYTIFIDHLGIPSLDMAFSPRDAQYGVYHSVYDSFTWMATEGDPDFTYHVAMAQLWGLVSLRLAGTHALQAPLPMNLSIQAEAIEAYIAEIKENITSLDFRRLDEASSTFKAAAAKTMAEAAHLRQMGQKAPHEEVTALNERVGLVERQFLLSEGLPGRKWFRHCLQAPGLYTGYAAKTLPGIYEAIQAKHWDLAQSQILATALRVEAAAAYLAPSSWQSQITAWGEAADSLVASELVGSCRKQKLLFEEQLVAHGRPIQQPHHKYQGREVSAWWRKLSEPFCDLLPSLTLAAANHKPQWNNGCIQAKVGAAKACRGLVMACGPCVTPSLQSQFVSRRAFVQMWQEDLLRISKQELRKEANLQKKRLEELFQKAQDEFRKAVTWRKEARALKGAVDLERDNHEKLQKKIQELVRREKALRQQHAEEKE</sequence>
<evidence type="ECO:0000256" key="2">
    <source>
        <dbReference type="SAM" id="Coils"/>
    </source>
</evidence>
<evidence type="ECO:0000313" key="9">
    <source>
        <dbReference type="Proteomes" id="UP001152797"/>
    </source>
</evidence>
<evidence type="ECO:0000259" key="6">
    <source>
        <dbReference type="Pfam" id="PF04389"/>
    </source>
</evidence>
<feature type="domain" description="Peptidase M28" evidence="6">
    <location>
        <begin position="348"/>
        <end position="532"/>
    </location>
</feature>
<keyword evidence="3" id="KW-0732">Signal</keyword>
<keyword evidence="2" id="KW-0175">Coiled coil</keyword>
<evidence type="ECO:0000256" key="1">
    <source>
        <dbReference type="ARBA" id="ARBA00005634"/>
    </source>
</evidence>
<gene>
    <name evidence="7" type="ORF">C1SCF055_LOCUS32450</name>
</gene>
<evidence type="ECO:0000259" key="4">
    <source>
        <dbReference type="Pfam" id="PF02225"/>
    </source>
</evidence>
<dbReference type="Gene3D" id="1.20.930.40">
    <property type="entry name" value="Transferrin receptor-like, dimerisation domain"/>
    <property type="match status" value="1"/>
</dbReference>
<accession>A0A9P1GB44</accession>
<dbReference type="GO" id="GO:0004180">
    <property type="term" value="F:carboxypeptidase activity"/>
    <property type="evidence" value="ECO:0007669"/>
    <property type="project" value="UniProtKB-KW"/>
</dbReference>
<feature type="domain" description="PA" evidence="4">
    <location>
        <begin position="165"/>
        <end position="247"/>
    </location>
</feature>
<evidence type="ECO:0000259" key="5">
    <source>
        <dbReference type="Pfam" id="PF04253"/>
    </source>
</evidence>
<dbReference type="Pfam" id="PF04253">
    <property type="entry name" value="TFR_dimer"/>
    <property type="match status" value="1"/>
</dbReference>
<dbReference type="AlphaFoldDB" id="A0A9P1GB44"/>
<dbReference type="SUPFAM" id="SSF53187">
    <property type="entry name" value="Zn-dependent exopeptidases"/>
    <property type="match status" value="1"/>
</dbReference>
<dbReference type="SUPFAM" id="SSF52025">
    <property type="entry name" value="PA domain"/>
    <property type="match status" value="1"/>
</dbReference>
<dbReference type="EMBL" id="CAMXCT020003902">
    <property type="protein sequence ID" value="CAL1160225.1"/>
    <property type="molecule type" value="Genomic_DNA"/>
</dbReference>
<dbReference type="PANTHER" id="PTHR10404">
    <property type="entry name" value="N-ACETYLATED-ALPHA-LINKED ACIDIC DIPEPTIDASE"/>
    <property type="match status" value="1"/>
</dbReference>
<feature type="signal peptide" evidence="3">
    <location>
        <begin position="1"/>
        <end position="25"/>
    </location>
</feature>
<dbReference type="Gene3D" id="3.50.30.30">
    <property type="match status" value="1"/>
</dbReference>
<dbReference type="SUPFAM" id="SSF47672">
    <property type="entry name" value="Transferrin receptor-like dimerisation domain"/>
    <property type="match status" value="1"/>
</dbReference>
<dbReference type="Proteomes" id="UP001152797">
    <property type="component" value="Unassembled WGS sequence"/>
</dbReference>
<dbReference type="InterPro" id="IPR007365">
    <property type="entry name" value="TFR-like_dimer_dom"/>
</dbReference>
<protein>
    <submittedName>
        <fullName evidence="8">Probable glutamate carboxypeptidase ARB_02390</fullName>
    </submittedName>
</protein>
<dbReference type="EMBL" id="CAMXCT010003902">
    <property type="protein sequence ID" value="CAI4006850.1"/>
    <property type="molecule type" value="Genomic_DNA"/>
</dbReference>
<dbReference type="Pfam" id="PF04389">
    <property type="entry name" value="Peptidase_M28"/>
    <property type="match status" value="1"/>
</dbReference>
<dbReference type="OrthoDB" id="10013407at2759"/>
<dbReference type="FunFam" id="3.40.630.10:FF:000101">
    <property type="entry name" value="N-acetylated alpha-linked acidic dipeptidase like 1"/>
    <property type="match status" value="1"/>
</dbReference>
<evidence type="ECO:0000256" key="3">
    <source>
        <dbReference type="SAM" id="SignalP"/>
    </source>
</evidence>
<dbReference type="EMBL" id="CAMXCT030003902">
    <property type="protein sequence ID" value="CAL4794162.1"/>
    <property type="molecule type" value="Genomic_DNA"/>
</dbReference>
<keyword evidence="9" id="KW-1185">Reference proteome</keyword>
<reference evidence="7" key="1">
    <citation type="submission" date="2022-10" db="EMBL/GenBank/DDBJ databases">
        <authorList>
            <person name="Chen Y."/>
            <person name="Dougan E. K."/>
            <person name="Chan C."/>
            <person name="Rhodes N."/>
            <person name="Thang M."/>
        </authorList>
    </citation>
    <scope>NUCLEOTIDE SEQUENCE</scope>
</reference>